<dbReference type="SUPFAM" id="SSF81660">
    <property type="entry name" value="Metal cation-transporting ATPase, ATP-binding domain N"/>
    <property type="match status" value="1"/>
</dbReference>
<dbReference type="EMBL" id="JASNWA010000011">
    <property type="protein sequence ID" value="KAK3167030.1"/>
    <property type="molecule type" value="Genomic_DNA"/>
</dbReference>
<evidence type="ECO:0000256" key="17">
    <source>
        <dbReference type="SAM" id="MobiDB-lite"/>
    </source>
</evidence>
<evidence type="ECO:0000256" key="16">
    <source>
        <dbReference type="RuleBase" id="RU362033"/>
    </source>
</evidence>
<feature type="domain" description="P-type ATPase C-terminal" evidence="19">
    <location>
        <begin position="1311"/>
        <end position="1562"/>
    </location>
</feature>
<feature type="transmembrane region" description="Helical" evidence="16">
    <location>
        <begin position="1488"/>
        <end position="1513"/>
    </location>
</feature>
<dbReference type="SUPFAM" id="SSF81653">
    <property type="entry name" value="Calcium ATPase, transduction domain A"/>
    <property type="match status" value="1"/>
</dbReference>
<dbReference type="SUPFAM" id="SSF56784">
    <property type="entry name" value="HAD-like"/>
    <property type="match status" value="1"/>
</dbReference>
<dbReference type="GO" id="GO:0045332">
    <property type="term" value="P:phospholipid translocation"/>
    <property type="evidence" value="ECO:0007669"/>
    <property type="project" value="TreeGrafter"/>
</dbReference>
<dbReference type="GO" id="GO:0140326">
    <property type="term" value="F:ATPase-coupled intramembrane lipid transporter activity"/>
    <property type="evidence" value="ECO:0007669"/>
    <property type="project" value="UniProtKB-EC"/>
</dbReference>
<feature type="binding site" evidence="15">
    <location>
        <position position="695"/>
    </location>
    <ligand>
        <name>Mg(2+)</name>
        <dbReference type="ChEBI" id="CHEBI:18420"/>
    </ligand>
</feature>
<dbReference type="Pfam" id="PF16212">
    <property type="entry name" value="PhoLip_ATPase_C"/>
    <property type="match status" value="1"/>
</dbReference>
<feature type="compositionally biased region" description="Polar residues" evidence="17">
    <location>
        <begin position="778"/>
        <end position="796"/>
    </location>
</feature>
<feature type="region of interest" description="Disordered" evidence="17">
    <location>
        <begin position="729"/>
        <end position="796"/>
    </location>
</feature>
<dbReference type="InterPro" id="IPR008250">
    <property type="entry name" value="ATPase_P-typ_transduc_dom_A_sf"/>
</dbReference>
<feature type="compositionally biased region" description="Basic and acidic residues" evidence="17">
    <location>
        <begin position="120"/>
        <end position="129"/>
    </location>
</feature>
<dbReference type="FunFam" id="3.40.1110.10:FF:000090">
    <property type="entry name" value="Phospholipid-transporting ATPase"/>
    <property type="match status" value="1"/>
</dbReference>
<feature type="binding site" evidence="15">
    <location>
        <position position="1289"/>
    </location>
    <ligand>
        <name>Mg(2+)</name>
        <dbReference type="ChEBI" id="CHEBI:18420"/>
    </ligand>
</feature>
<dbReference type="GO" id="GO:0006892">
    <property type="term" value="P:post-Golgi vesicle-mediated transport"/>
    <property type="evidence" value="ECO:0007669"/>
    <property type="project" value="TreeGrafter"/>
</dbReference>
<dbReference type="Pfam" id="PF16209">
    <property type="entry name" value="PhoLip_ATPase_N"/>
    <property type="match status" value="1"/>
</dbReference>
<dbReference type="PRINTS" id="PR00119">
    <property type="entry name" value="CATATPASE"/>
</dbReference>
<dbReference type="InterPro" id="IPR032631">
    <property type="entry name" value="P-type_ATPase_N"/>
</dbReference>
<comment type="caution">
    <text evidence="20">The sequence shown here is derived from an EMBL/GenBank/DDBJ whole genome shotgun (WGS) entry which is preliminary data.</text>
</comment>
<feature type="active site" description="4-aspartylphosphate intermediate" evidence="13">
    <location>
        <position position="695"/>
    </location>
</feature>
<keyword evidence="4 15" id="KW-0479">Metal-binding</keyword>
<evidence type="ECO:0000256" key="10">
    <source>
        <dbReference type="ARBA" id="ARBA00023136"/>
    </source>
</evidence>
<gene>
    <name evidence="20" type="ORF">OEA41_010155</name>
</gene>
<evidence type="ECO:0000256" key="9">
    <source>
        <dbReference type="ARBA" id="ARBA00022989"/>
    </source>
</evidence>
<comment type="similarity">
    <text evidence="2 16">Belongs to the cation transport ATPase (P-type) (TC 3.A.3) family. Type IV subfamily.</text>
</comment>
<dbReference type="NCBIfam" id="TIGR01652">
    <property type="entry name" value="ATPase-Plipid"/>
    <property type="match status" value="2"/>
</dbReference>
<dbReference type="EC" id="7.6.2.1" evidence="16"/>
<feature type="binding site" evidence="14">
    <location>
        <position position="1289"/>
    </location>
    <ligand>
        <name>ATP</name>
        <dbReference type="ChEBI" id="CHEBI:30616"/>
    </ligand>
</feature>
<dbReference type="PANTHER" id="PTHR24092">
    <property type="entry name" value="PROBABLE PHOSPHOLIPID-TRANSPORTING ATPASE"/>
    <property type="match status" value="1"/>
</dbReference>
<dbReference type="Pfam" id="PF00702">
    <property type="entry name" value="Hydrolase"/>
    <property type="match status" value="1"/>
</dbReference>
<feature type="binding site" evidence="14">
    <location>
        <position position="922"/>
    </location>
    <ligand>
        <name>ATP</name>
        <dbReference type="ChEBI" id="CHEBI:30616"/>
    </ligand>
</feature>
<feature type="binding site" evidence="14">
    <location>
        <position position="696"/>
    </location>
    <ligand>
        <name>ATP</name>
        <dbReference type="ChEBI" id="CHEBI:30616"/>
    </ligand>
</feature>
<evidence type="ECO:0000256" key="7">
    <source>
        <dbReference type="ARBA" id="ARBA00022842"/>
    </source>
</evidence>
<evidence type="ECO:0000313" key="21">
    <source>
        <dbReference type="Proteomes" id="UP001276659"/>
    </source>
</evidence>
<dbReference type="Pfam" id="PF13246">
    <property type="entry name" value="Cation_ATPase"/>
    <property type="match status" value="1"/>
</dbReference>
<feature type="compositionally biased region" description="Polar residues" evidence="17">
    <location>
        <begin position="54"/>
        <end position="71"/>
    </location>
</feature>
<dbReference type="FunFam" id="3.40.50.1000:FF:000172">
    <property type="entry name" value="Phospholipid-transporting ATPase"/>
    <property type="match status" value="1"/>
</dbReference>
<evidence type="ECO:0000256" key="14">
    <source>
        <dbReference type="PIRSR" id="PIRSR606539-2"/>
    </source>
</evidence>
<evidence type="ECO:0000259" key="19">
    <source>
        <dbReference type="Pfam" id="PF16212"/>
    </source>
</evidence>
<dbReference type="Gene3D" id="2.70.150.10">
    <property type="entry name" value="Calcium-transporting ATPase, cytoplasmic transduction domain A"/>
    <property type="match status" value="1"/>
</dbReference>
<dbReference type="InterPro" id="IPR023298">
    <property type="entry name" value="ATPase_P-typ_TM_dom_sf"/>
</dbReference>
<keyword evidence="6 14" id="KW-0067">ATP-binding</keyword>
<keyword evidence="10 16" id="KW-0472">Membrane</keyword>
<dbReference type="InterPro" id="IPR023214">
    <property type="entry name" value="HAD_sf"/>
</dbReference>
<dbReference type="NCBIfam" id="TIGR01494">
    <property type="entry name" value="ATPase_P-type"/>
    <property type="match status" value="1"/>
</dbReference>
<feature type="compositionally biased region" description="Basic residues" evidence="17">
    <location>
        <begin position="736"/>
        <end position="752"/>
    </location>
</feature>
<organism evidence="20 21">
    <name type="scientific">Lepraria neglecta</name>
    <dbReference type="NCBI Taxonomy" id="209136"/>
    <lineage>
        <taxon>Eukaryota</taxon>
        <taxon>Fungi</taxon>
        <taxon>Dikarya</taxon>
        <taxon>Ascomycota</taxon>
        <taxon>Pezizomycotina</taxon>
        <taxon>Lecanoromycetes</taxon>
        <taxon>OSLEUM clade</taxon>
        <taxon>Lecanoromycetidae</taxon>
        <taxon>Lecanorales</taxon>
        <taxon>Lecanorineae</taxon>
        <taxon>Stereocaulaceae</taxon>
        <taxon>Lepraria</taxon>
    </lineage>
</organism>
<reference evidence="20" key="1">
    <citation type="submission" date="2022-11" db="EMBL/GenBank/DDBJ databases">
        <title>Chromosomal genome sequence assembly and mating type (MAT) locus characterization of the leprose asexual lichenized fungus Lepraria neglecta (Nyl.) Erichsen.</title>
        <authorList>
            <person name="Allen J.L."/>
            <person name="Pfeffer B."/>
        </authorList>
    </citation>
    <scope>NUCLEOTIDE SEQUENCE</scope>
    <source>
        <strain evidence="20">Allen 5258</strain>
    </source>
</reference>
<feature type="region of interest" description="Disordered" evidence="17">
    <location>
        <begin position="965"/>
        <end position="994"/>
    </location>
</feature>
<evidence type="ECO:0000256" key="12">
    <source>
        <dbReference type="ARBA" id="ARBA00049128"/>
    </source>
</evidence>
<protein>
    <recommendedName>
        <fullName evidence="16">Phospholipid-transporting ATPase</fullName>
        <ecNumber evidence="16">7.6.2.1</ecNumber>
    </recommendedName>
</protein>
<feature type="binding site" evidence="14">
    <location>
        <position position="1171"/>
    </location>
    <ligand>
        <name>ATP</name>
        <dbReference type="ChEBI" id="CHEBI:30616"/>
    </ligand>
</feature>
<accession>A0AAD9YW13</accession>
<keyword evidence="3 16" id="KW-0812">Transmembrane</keyword>
<dbReference type="GO" id="GO:0016887">
    <property type="term" value="F:ATP hydrolysis activity"/>
    <property type="evidence" value="ECO:0007669"/>
    <property type="project" value="InterPro"/>
</dbReference>
<keyword evidence="21" id="KW-1185">Reference proteome</keyword>
<evidence type="ECO:0000256" key="5">
    <source>
        <dbReference type="ARBA" id="ARBA00022741"/>
    </source>
</evidence>
<evidence type="ECO:0000313" key="20">
    <source>
        <dbReference type="EMBL" id="KAK3167030.1"/>
    </source>
</evidence>
<dbReference type="GO" id="GO:0005886">
    <property type="term" value="C:plasma membrane"/>
    <property type="evidence" value="ECO:0007669"/>
    <property type="project" value="TreeGrafter"/>
</dbReference>
<dbReference type="Gene3D" id="3.40.50.1000">
    <property type="entry name" value="HAD superfamily/HAD-like"/>
    <property type="match status" value="1"/>
</dbReference>
<keyword evidence="5 14" id="KW-0547">Nucleotide-binding</keyword>
<feature type="binding site" evidence="14">
    <location>
        <position position="1264"/>
    </location>
    <ligand>
        <name>ATP</name>
        <dbReference type="ChEBI" id="CHEBI:30616"/>
    </ligand>
</feature>
<dbReference type="GO" id="GO:0005802">
    <property type="term" value="C:trans-Golgi network"/>
    <property type="evidence" value="ECO:0007669"/>
    <property type="project" value="TreeGrafter"/>
</dbReference>
<dbReference type="SUPFAM" id="SSF81665">
    <property type="entry name" value="Calcium ATPase, transmembrane domain M"/>
    <property type="match status" value="1"/>
</dbReference>
<dbReference type="PANTHER" id="PTHR24092:SF174">
    <property type="entry name" value="PHOSPHOLIPID-TRANSPORTING ATPASE DNF3-RELATED"/>
    <property type="match status" value="1"/>
</dbReference>
<feature type="binding site" evidence="14">
    <location>
        <position position="697"/>
    </location>
    <ligand>
        <name>ATP</name>
        <dbReference type="ChEBI" id="CHEBI:30616"/>
    </ligand>
</feature>
<dbReference type="InterPro" id="IPR036412">
    <property type="entry name" value="HAD-like_sf"/>
</dbReference>
<dbReference type="InterPro" id="IPR001757">
    <property type="entry name" value="P_typ_ATPase"/>
</dbReference>
<feature type="binding site" evidence="15">
    <location>
        <position position="1285"/>
    </location>
    <ligand>
        <name>Mg(2+)</name>
        <dbReference type="ChEBI" id="CHEBI:18420"/>
    </ligand>
</feature>
<feature type="domain" description="P-type ATPase N-terminal" evidence="18">
    <location>
        <begin position="313"/>
        <end position="370"/>
    </location>
</feature>
<feature type="compositionally biased region" description="Low complexity" evidence="17">
    <location>
        <begin position="142"/>
        <end position="158"/>
    </location>
</feature>
<evidence type="ECO:0000256" key="2">
    <source>
        <dbReference type="ARBA" id="ARBA00008109"/>
    </source>
</evidence>
<feature type="binding site" evidence="15">
    <location>
        <position position="697"/>
    </location>
    <ligand>
        <name>Mg(2+)</name>
        <dbReference type="ChEBI" id="CHEBI:18420"/>
    </ligand>
</feature>
<evidence type="ECO:0000256" key="11">
    <source>
        <dbReference type="ARBA" id="ARBA00034036"/>
    </source>
</evidence>
<evidence type="ECO:0000256" key="15">
    <source>
        <dbReference type="PIRSR" id="PIRSR606539-3"/>
    </source>
</evidence>
<comment type="subcellular location">
    <subcellularLocation>
        <location evidence="1 16">Membrane</location>
        <topology evidence="1 16">Multi-pass membrane protein</topology>
    </subcellularLocation>
</comment>
<feature type="compositionally biased region" description="Low complexity" evidence="17">
    <location>
        <begin position="760"/>
        <end position="770"/>
    </location>
</feature>
<dbReference type="InterPro" id="IPR006539">
    <property type="entry name" value="P-type_ATPase_IV"/>
</dbReference>
<comment type="catalytic activity">
    <reaction evidence="12">
        <text>a 1,2-diacyl-sn-glycero-3-phosphoethanolamine(out) + ATP + H2O = a 1,2-diacyl-sn-glycero-3-phosphoethanolamine(in) + ADP + phosphate + H(+)</text>
        <dbReference type="Rhea" id="RHEA:66132"/>
        <dbReference type="ChEBI" id="CHEBI:15377"/>
        <dbReference type="ChEBI" id="CHEBI:15378"/>
        <dbReference type="ChEBI" id="CHEBI:30616"/>
        <dbReference type="ChEBI" id="CHEBI:43474"/>
        <dbReference type="ChEBI" id="CHEBI:64612"/>
        <dbReference type="ChEBI" id="CHEBI:456216"/>
    </reaction>
    <physiologicalReaction direction="left-to-right" evidence="12">
        <dbReference type="Rhea" id="RHEA:66133"/>
    </physiologicalReaction>
</comment>
<feature type="region of interest" description="Disordered" evidence="17">
    <location>
        <begin position="1591"/>
        <end position="1703"/>
    </location>
</feature>
<evidence type="ECO:0000256" key="13">
    <source>
        <dbReference type="PIRSR" id="PIRSR606539-1"/>
    </source>
</evidence>
<feature type="transmembrane region" description="Helical" evidence="16">
    <location>
        <begin position="1459"/>
        <end position="1476"/>
    </location>
</feature>
<feature type="binding site" evidence="14">
    <location>
        <position position="1172"/>
    </location>
    <ligand>
        <name>ATP</name>
        <dbReference type="ChEBI" id="CHEBI:30616"/>
    </ligand>
</feature>
<proteinExistence type="inferred from homology"/>
<feature type="binding site" evidence="14">
    <location>
        <position position="1090"/>
    </location>
    <ligand>
        <name>ATP</name>
        <dbReference type="ChEBI" id="CHEBI:30616"/>
    </ligand>
</feature>
<feature type="binding site" evidence="14">
    <location>
        <position position="899"/>
    </location>
    <ligand>
        <name>ATP</name>
        <dbReference type="ChEBI" id="CHEBI:30616"/>
    </ligand>
</feature>
<feature type="compositionally biased region" description="Acidic residues" evidence="17">
    <location>
        <begin position="1676"/>
        <end position="1688"/>
    </location>
</feature>
<dbReference type="GO" id="GO:0005524">
    <property type="term" value="F:ATP binding"/>
    <property type="evidence" value="ECO:0007669"/>
    <property type="project" value="UniProtKB-UniRule"/>
</dbReference>
<dbReference type="InterPro" id="IPR018303">
    <property type="entry name" value="ATPase_P-typ_P_site"/>
</dbReference>
<dbReference type="GO" id="GO:0032456">
    <property type="term" value="P:endocytic recycling"/>
    <property type="evidence" value="ECO:0007669"/>
    <property type="project" value="TreeGrafter"/>
</dbReference>
<feature type="transmembrane region" description="Helical" evidence="16">
    <location>
        <begin position="583"/>
        <end position="606"/>
    </location>
</feature>
<keyword evidence="8 16" id="KW-1278">Translocase</keyword>
<feature type="compositionally biased region" description="Basic and acidic residues" evidence="17">
    <location>
        <begin position="1657"/>
        <end position="1668"/>
    </location>
</feature>
<feature type="binding site" evidence="14">
    <location>
        <position position="1288"/>
    </location>
    <ligand>
        <name>ATP</name>
        <dbReference type="ChEBI" id="CHEBI:30616"/>
    </ligand>
</feature>
<evidence type="ECO:0000256" key="8">
    <source>
        <dbReference type="ARBA" id="ARBA00022967"/>
    </source>
</evidence>
<dbReference type="Gene3D" id="3.40.1110.10">
    <property type="entry name" value="Calcium-transporting ATPase, cytoplasmic domain N"/>
    <property type="match status" value="1"/>
</dbReference>
<dbReference type="PROSITE" id="PS00154">
    <property type="entry name" value="ATPASE_E1_E2"/>
    <property type="match status" value="1"/>
</dbReference>
<evidence type="ECO:0000259" key="18">
    <source>
        <dbReference type="Pfam" id="PF16209"/>
    </source>
</evidence>
<name>A0AAD9YW13_9LECA</name>
<dbReference type="GO" id="GO:0000287">
    <property type="term" value="F:magnesium ion binding"/>
    <property type="evidence" value="ECO:0007669"/>
    <property type="project" value="UniProtKB-UniRule"/>
</dbReference>
<feature type="transmembrane region" description="Helical" evidence="16">
    <location>
        <begin position="1426"/>
        <end position="1447"/>
    </location>
</feature>
<feature type="binding site" evidence="14">
    <location>
        <position position="851"/>
    </location>
    <ligand>
        <name>ATP</name>
        <dbReference type="ChEBI" id="CHEBI:30616"/>
    </ligand>
</feature>
<feature type="binding site" evidence="14">
    <location>
        <position position="695"/>
    </location>
    <ligand>
        <name>ATP</name>
        <dbReference type="ChEBI" id="CHEBI:30616"/>
    </ligand>
</feature>
<comment type="cofactor">
    <cofactor evidence="15">
        <name>Mg(2+)</name>
        <dbReference type="ChEBI" id="CHEBI:18420"/>
    </cofactor>
</comment>
<dbReference type="InterPro" id="IPR032630">
    <property type="entry name" value="P_typ_ATPase_c"/>
</dbReference>
<feature type="region of interest" description="Disordered" evidence="17">
    <location>
        <begin position="1"/>
        <end position="169"/>
    </location>
</feature>
<keyword evidence="9 16" id="KW-1133">Transmembrane helix</keyword>
<feature type="transmembrane region" description="Helical" evidence="16">
    <location>
        <begin position="1533"/>
        <end position="1552"/>
    </location>
</feature>
<feature type="binding site" evidence="14">
    <location>
        <position position="1170"/>
    </location>
    <ligand>
        <name>ATP</name>
        <dbReference type="ChEBI" id="CHEBI:30616"/>
    </ligand>
</feature>
<evidence type="ECO:0000256" key="6">
    <source>
        <dbReference type="ARBA" id="ARBA00022840"/>
    </source>
</evidence>
<feature type="compositionally biased region" description="Basic and acidic residues" evidence="17">
    <location>
        <begin position="1612"/>
        <end position="1623"/>
    </location>
</feature>
<comment type="catalytic activity">
    <reaction evidence="11 16">
        <text>ATP + H2O + phospholipidSide 1 = ADP + phosphate + phospholipidSide 2.</text>
        <dbReference type="EC" id="7.6.2.1"/>
    </reaction>
</comment>
<dbReference type="Proteomes" id="UP001276659">
    <property type="component" value="Unassembled WGS sequence"/>
</dbReference>
<evidence type="ECO:0000256" key="3">
    <source>
        <dbReference type="ARBA" id="ARBA00022692"/>
    </source>
</evidence>
<feature type="transmembrane region" description="Helical" evidence="16">
    <location>
        <begin position="626"/>
        <end position="650"/>
    </location>
</feature>
<feature type="binding site" evidence="14">
    <location>
        <position position="1258"/>
    </location>
    <ligand>
        <name>ATP</name>
        <dbReference type="ChEBI" id="CHEBI:30616"/>
    </ligand>
</feature>
<sequence>MSDDRHGPSGRGVGGSGTPFEHNEDRAVILGGERLGNNASQPENEPLTRPYDPASNTIAPVSGPTQSSSAPLTDDAFFPRNDVVANATEVDNGSGAAIQKSQGARKHRRKSSAAPNLTLDTDRANRDPQQKSPEAHMPPLSPRSARSPASISSGMSPLKSPISPRTRDRGFSLRRSILARSIHGQPESSGSVIELQPTGASTVRDGISQAPGGGASGKKHDTKVSVSPVIGHAPVLETDPPPVKKAYLQSSLPHYESWVASKAGRKGFIARAGSLKETLRKRILRIQEIPPSKDGRHLELDTSRKKPLIDQRTGREYIDNTILSSRYTLYNFLPRQLFAQFSKLANFYFLCVSVLQLIPGLSTTGTYTTIVPLLFFVTISMAKEGYDDLRRYRLDKAENNKTASVLRAYNDTAVEIEEGSGTASGENEPKPWVETKWHNIRVGDIVRLKRDDAAPADLALLHTHGTEETAYVETMALDGETNLKSKQPSRPLIKSCRTIDEIARCNAHLVVGDPNLDLYNFEGKVTVGEETLPLTNNEIMYRGSVLRNTSEVIGLVVYSGEECKIRMNATKNPRIKAPALQAIVNKVVVILVTFVIVLAIFNTVAYQIWQENTEENSWYLTDASVAFFPILTSFIILFNTMIPLSLYVSLEIVKLFQMLLMNDMDMYDEASNTPMEARTSTINEELGQVNYIFSDKTGTLTNNSMRFRKMSVAGTAWLHDPDLQEDAIKAAARRPTLPRKRSKGKKPIRRKLSTSTQNETSAGTGSSSASCSLPLVRSGSTTSRWKSSARPNNSQPELNTIEMLRYMQYRPHTLFAKKVRFFLLSIALCHTCIPEKKEGNEIEYQAASPDEQALVRAAKELGYMVTDRQNGTITIKTFPSGQESTPVLETYQILDVIEFSSTRKRMTIIVRMPNQKICIFCKGADSTLMHLLRLSGIAVAKAVEIEQKVSNRRSLEAQEAIRRASETLSPVSPGRKSMSMSIHRPSLGGNPRLSMASKRLEPIRDEIDNWLRDHETDVDMSPLDNASIFYSPRPSAHFGPRQAHASLDGRPSLQGDDRDELVVEALVAEDAAVFERCFQHINDFATDGLRTLLYGYRYMEEDEYTDWKKIYMDASTSLVNRQEMIEKAGVMVERDLELAGATAIEDKLQDGVPEAIDKLRRAKIKLWMLTGDKRETAINIGHSCRLIKDYSTITILDEELGDVSQRIAAVTLDMSNGTIAHSVVVVDGHTLSQITANEPLRKLFLSLAILVDTVICCRASPSQKASLVSSIRHKVKNAITLAIGDGANDIAMIQEAHVGIGITGKEGLQAARTSDYSIAQFRFLTKLLLVHGRWNYIRTCKYTLGTFWKEMLFYLTQALYQRYAGYTGTSLYESWSLSMFNTLFTSLPVIFLGIFEQDLRASTLMAVPELYHSLGHLNNGFKIKIYLGWVALAASQAVIVFFLMLGLYGQVLFTLDNGLYAMGDLTFTACIIVIASKIQFWEIHNKTYTCAIAMFLSIGGWFLWNIILTTTYSNNVIYDVKDGFLDRFGRNPLWWLTLILIVAACWALEIGVKVVKRAWMPSEADVFRELQKDPLIRKRFEQAACMGTASPVDLSSGRSGLGEADVPLKPIRTAEEDRQREGEVQAMLDRPRHSRGTSGANHEFELAASGTVRQRKHSESEGKAHENKVSFVVDTREEEVFDDCDESDANGKTKPKRRSTDVQKLLRRGFGSVRRSLDVV</sequence>
<keyword evidence="7 15" id="KW-0460">Magnesium</keyword>
<evidence type="ECO:0000256" key="1">
    <source>
        <dbReference type="ARBA" id="ARBA00004141"/>
    </source>
</evidence>
<dbReference type="InterPro" id="IPR023299">
    <property type="entry name" value="ATPase_P-typ_cyto_dom_N"/>
</dbReference>
<evidence type="ECO:0000256" key="4">
    <source>
        <dbReference type="ARBA" id="ARBA00022723"/>
    </source>
</evidence>